<keyword evidence="2" id="KW-1185">Reference proteome</keyword>
<name>A0A1L9R9Q2_ASPWE</name>
<dbReference type="EMBL" id="KV878216">
    <property type="protein sequence ID" value="OJJ31629.1"/>
    <property type="molecule type" value="Genomic_DNA"/>
</dbReference>
<sequence>MRTLVLENLQQRLGKTWGWDIKLHGCGDVLSTPAKADLSNHDWHLSVFYHWRILLWNRGTFIIEFCPAFSDFVGIRSPERRYLDICQEGDPPPMVANKTCKQEDYRGNVGQIARFSLSSPSDACVIVIIHNNTLASWQRYEVWVECLNLHRIAIRCFEIETKRNSTKYTANALLSRLKIKNK</sequence>
<dbReference type="GeneID" id="63752424"/>
<protein>
    <submittedName>
        <fullName evidence="1">Uncharacterized protein</fullName>
    </submittedName>
</protein>
<reference evidence="2" key="1">
    <citation type="journal article" date="2017" name="Genome Biol.">
        <title>Comparative genomics reveals high biological diversity and specific adaptations in the industrially and medically important fungal genus Aspergillus.</title>
        <authorList>
            <person name="de Vries R.P."/>
            <person name="Riley R."/>
            <person name="Wiebenga A."/>
            <person name="Aguilar-Osorio G."/>
            <person name="Amillis S."/>
            <person name="Uchima C.A."/>
            <person name="Anderluh G."/>
            <person name="Asadollahi M."/>
            <person name="Askin M."/>
            <person name="Barry K."/>
            <person name="Battaglia E."/>
            <person name="Bayram O."/>
            <person name="Benocci T."/>
            <person name="Braus-Stromeyer S.A."/>
            <person name="Caldana C."/>
            <person name="Canovas D."/>
            <person name="Cerqueira G.C."/>
            <person name="Chen F."/>
            <person name="Chen W."/>
            <person name="Choi C."/>
            <person name="Clum A."/>
            <person name="Dos Santos R.A."/>
            <person name="Damasio A.R."/>
            <person name="Diallinas G."/>
            <person name="Emri T."/>
            <person name="Fekete E."/>
            <person name="Flipphi M."/>
            <person name="Freyberg S."/>
            <person name="Gallo A."/>
            <person name="Gournas C."/>
            <person name="Habgood R."/>
            <person name="Hainaut M."/>
            <person name="Harispe M.L."/>
            <person name="Henrissat B."/>
            <person name="Hilden K.S."/>
            <person name="Hope R."/>
            <person name="Hossain A."/>
            <person name="Karabika E."/>
            <person name="Karaffa L."/>
            <person name="Karanyi Z."/>
            <person name="Krasevec N."/>
            <person name="Kuo A."/>
            <person name="Kusch H."/>
            <person name="LaButti K."/>
            <person name="Lagendijk E.L."/>
            <person name="Lapidus A."/>
            <person name="Levasseur A."/>
            <person name="Lindquist E."/>
            <person name="Lipzen A."/>
            <person name="Logrieco A.F."/>
            <person name="MacCabe A."/>
            <person name="Maekelae M.R."/>
            <person name="Malavazi I."/>
            <person name="Melin P."/>
            <person name="Meyer V."/>
            <person name="Mielnichuk N."/>
            <person name="Miskei M."/>
            <person name="Molnar A.P."/>
            <person name="Mule G."/>
            <person name="Ngan C.Y."/>
            <person name="Orejas M."/>
            <person name="Orosz E."/>
            <person name="Ouedraogo J.P."/>
            <person name="Overkamp K.M."/>
            <person name="Park H.-S."/>
            <person name="Perrone G."/>
            <person name="Piumi F."/>
            <person name="Punt P.J."/>
            <person name="Ram A.F."/>
            <person name="Ramon A."/>
            <person name="Rauscher S."/>
            <person name="Record E."/>
            <person name="Riano-Pachon D.M."/>
            <person name="Robert V."/>
            <person name="Roehrig J."/>
            <person name="Ruller R."/>
            <person name="Salamov A."/>
            <person name="Salih N.S."/>
            <person name="Samson R.A."/>
            <person name="Sandor E."/>
            <person name="Sanguinetti M."/>
            <person name="Schuetze T."/>
            <person name="Sepcic K."/>
            <person name="Shelest E."/>
            <person name="Sherlock G."/>
            <person name="Sophianopoulou V."/>
            <person name="Squina F.M."/>
            <person name="Sun H."/>
            <person name="Susca A."/>
            <person name="Todd R.B."/>
            <person name="Tsang A."/>
            <person name="Unkles S.E."/>
            <person name="van de Wiele N."/>
            <person name="van Rossen-Uffink D."/>
            <person name="Oliveira J.V."/>
            <person name="Vesth T.C."/>
            <person name="Visser J."/>
            <person name="Yu J.-H."/>
            <person name="Zhou M."/>
            <person name="Andersen M.R."/>
            <person name="Archer D.B."/>
            <person name="Baker S.E."/>
            <person name="Benoit I."/>
            <person name="Brakhage A.A."/>
            <person name="Braus G.H."/>
            <person name="Fischer R."/>
            <person name="Frisvad J.C."/>
            <person name="Goldman G.H."/>
            <person name="Houbraken J."/>
            <person name="Oakley B."/>
            <person name="Pocsi I."/>
            <person name="Scazzocchio C."/>
            <person name="Seiboth B."/>
            <person name="vanKuyk P.A."/>
            <person name="Wortman J."/>
            <person name="Dyer P.S."/>
            <person name="Grigoriev I.V."/>
        </authorList>
    </citation>
    <scope>NUCLEOTIDE SEQUENCE [LARGE SCALE GENOMIC DNA]</scope>
    <source>
        <strain evidence="2">DTO 134E9</strain>
    </source>
</reference>
<gene>
    <name evidence="1" type="ORF">ASPWEDRAFT_45595</name>
</gene>
<dbReference type="Proteomes" id="UP000184383">
    <property type="component" value="Unassembled WGS sequence"/>
</dbReference>
<dbReference type="RefSeq" id="XP_040685306.1">
    <property type="nucleotide sequence ID" value="XM_040836576.1"/>
</dbReference>
<evidence type="ECO:0000313" key="2">
    <source>
        <dbReference type="Proteomes" id="UP000184383"/>
    </source>
</evidence>
<organism evidence="1 2">
    <name type="scientific">Aspergillus wentii DTO 134E9</name>
    <dbReference type="NCBI Taxonomy" id="1073089"/>
    <lineage>
        <taxon>Eukaryota</taxon>
        <taxon>Fungi</taxon>
        <taxon>Dikarya</taxon>
        <taxon>Ascomycota</taxon>
        <taxon>Pezizomycotina</taxon>
        <taxon>Eurotiomycetes</taxon>
        <taxon>Eurotiomycetidae</taxon>
        <taxon>Eurotiales</taxon>
        <taxon>Aspergillaceae</taxon>
        <taxon>Aspergillus</taxon>
        <taxon>Aspergillus subgen. Cremei</taxon>
    </lineage>
</organism>
<evidence type="ECO:0000313" key="1">
    <source>
        <dbReference type="EMBL" id="OJJ31629.1"/>
    </source>
</evidence>
<dbReference type="AlphaFoldDB" id="A0A1L9R9Q2"/>
<proteinExistence type="predicted"/>
<dbReference type="VEuPathDB" id="FungiDB:ASPWEDRAFT_45595"/>
<accession>A0A1L9R9Q2</accession>